<keyword evidence="4" id="KW-0479">Metal-binding</keyword>
<evidence type="ECO:0000256" key="2">
    <source>
        <dbReference type="ARBA" id="ARBA00010617"/>
    </source>
</evidence>
<dbReference type="PRINTS" id="PR00465">
    <property type="entry name" value="EP450IV"/>
</dbReference>
<gene>
    <name evidence="8" type="ORF">PG999_003894</name>
</gene>
<sequence>MFASVLEPKTAVVLLGVAVFCNLAIKYWQARAAYHKTQKSGECQHHLPPKYPSMIPYWGVVVPFVWDTPAFLQNVTSYAGRLTSLRITVAPFRDIFLFQDQETIKEIWKNSIMMCAGRVHIWALRYLFGFPEKWLAQYAADDSGPFLKPYPGSNVEPHLRIHRLLNHSIDKALTGPGFGPTLQRFRTAMLDQIEGLGTSDDNEWMEIDDLRRLVHNTVGRSLINALFGPHILQINSTLMDDLYEFDQALPWFARRIPKFIMPGIYACRSRLHRQFKVWYTYARTHFKESDINEDGDGDPYWGSNWMRERQKALDIIQDDDALAAGDLGVAWASIANVVSASTMALVHVSNTPDLAASVQDEVRKIFGHQSLAEVDLKKLSNIPLLASIYAETLRLHGKSFTVVSSPVQDIHLGRYRLPKNAMGLINAHVSHMDDGFWNTKNGIHPVGSFWPQRFLTDPNDPHSGPTRVPRPLVKPQDADSKEVSFSLQGLEAAWIPYGGKLYPAHGSSQPVSSLFF</sequence>
<accession>A0AAW0R504</accession>
<dbReference type="GO" id="GO:0016705">
    <property type="term" value="F:oxidoreductase activity, acting on paired donors, with incorporation or reduction of molecular oxygen"/>
    <property type="evidence" value="ECO:0007669"/>
    <property type="project" value="InterPro"/>
</dbReference>
<name>A0AAW0R504_9PEZI</name>
<keyword evidence="5" id="KW-0408">Iron</keyword>
<dbReference type="PANTHER" id="PTHR24304">
    <property type="entry name" value="CYTOCHROME P450 FAMILY 7"/>
    <property type="match status" value="1"/>
</dbReference>
<evidence type="ECO:0000256" key="6">
    <source>
        <dbReference type="ARBA" id="ARBA00023033"/>
    </source>
</evidence>
<dbReference type="InterPro" id="IPR050529">
    <property type="entry name" value="CYP450_sterol_14alpha_dmase"/>
</dbReference>
<dbReference type="InterPro" id="IPR001128">
    <property type="entry name" value="Cyt_P450"/>
</dbReference>
<dbReference type="SUPFAM" id="SSF48264">
    <property type="entry name" value="Cytochrome P450"/>
    <property type="match status" value="1"/>
</dbReference>
<dbReference type="Gene3D" id="1.10.630.10">
    <property type="entry name" value="Cytochrome P450"/>
    <property type="match status" value="1"/>
</dbReference>
<evidence type="ECO:0000313" key="8">
    <source>
        <dbReference type="EMBL" id="KAK8123976.1"/>
    </source>
</evidence>
<keyword evidence="9" id="KW-1185">Reference proteome</keyword>
<feature type="region of interest" description="Disordered" evidence="7">
    <location>
        <begin position="455"/>
        <end position="477"/>
    </location>
</feature>
<evidence type="ECO:0000313" key="9">
    <source>
        <dbReference type="Proteomes" id="UP001392437"/>
    </source>
</evidence>
<organism evidence="8 9">
    <name type="scientific">Apiospora kogelbergensis</name>
    <dbReference type="NCBI Taxonomy" id="1337665"/>
    <lineage>
        <taxon>Eukaryota</taxon>
        <taxon>Fungi</taxon>
        <taxon>Dikarya</taxon>
        <taxon>Ascomycota</taxon>
        <taxon>Pezizomycotina</taxon>
        <taxon>Sordariomycetes</taxon>
        <taxon>Xylariomycetidae</taxon>
        <taxon>Amphisphaeriales</taxon>
        <taxon>Apiosporaceae</taxon>
        <taxon>Apiospora</taxon>
    </lineage>
</organism>
<reference evidence="8 9" key="1">
    <citation type="submission" date="2023-01" db="EMBL/GenBank/DDBJ databases">
        <title>Analysis of 21 Apiospora genomes using comparative genomics revels a genus with tremendous synthesis potential of carbohydrate active enzymes and secondary metabolites.</title>
        <authorList>
            <person name="Sorensen T."/>
        </authorList>
    </citation>
    <scope>NUCLEOTIDE SEQUENCE [LARGE SCALE GENOMIC DNA]</scope>
    <source>
        <strain evidence="8 9">CBS 117206</strain>
    </source>
</reference>
<evidence type="ECO:0000256" key="5">
    <source>
        <dbReference type="ARBA" id="ARBA00023004"/>
    </source>
</evidence>
<dbReference type="GO" id="GO:0008395">
    <property type="term" value="F:steroid hydroxylase activity"/>
    <property type="evidence" value="ECO:0007669"/>
    <property type="project" value="TreeGrafter"/>
</dbReference>
<comment type="caution">
    <text evidence="8">The sequence shown here is derived from an EMBL/GenBank/DDBJ whole genome shotgun (WGS) entry which is preliminary data.</text>
</comment>
<dbReference type="AlphaFoldDB" id="A0AAW0R504"/>
<keyword evidence="6" id="KW-0503">Monooxygenase</keyword>
<dbReference type="InterPro" id="IPR036396">
    <property type="entry name" value="Cyt_P450_sf"/>
</dbReference>
<comment type="cofactor">
    <cofactor evidence="1">
        <name>heme</name>
        <dbReference type="ChEBI" id="CHEBI:30413"/>
    </cofactor>
</comment>
<proteinExistence type="inferred from homology"/>
<comment type="similarity">
    <text evidence="2">Belongs to the cytochrome P450 family.</text>
</comment>
<dbReference type="PANTHER" id="PTHR24304:SF2">
    <property type="entry name" value="24-HYDROXYCHOLESTEROL 7-ALPHA-HYDROXYLASE"/>
    <property type="match status" value="1"/>
</dbReference>
<evidence type="ECO:0000256" key="4">
    <source>
        <dbReference type="ARBA" id="ARBA00022723"/>
    </source>
</evidence>
<evidence type="ECO:0008006" key="10">
    <source>
        <dbReference type="Google" id="ProtNLM"/>
    </source>
</evidence>
<dbReference type="Proteomes" id="UP001392437">
    <property type="component" value="Unassembled WGS sequence"/>
</dbReference>
<keyword evidence="3" id="KW-0349">Heme</keyword>
<dbReference type="GO" id="GO:0020037">
    <property type="term" value="F:heme binding"/>
    <property type="evidence" value="ECO:0007669"/>
    <property type="project" value="InterPro"/>
</dbReference>
<keyword evidence="6" id="KW-0560">Oxidoreductase</keyword>
<evidence type="ECO:0000256" key="1">
    <source>
        <dbReference type="ARBA" id="ARBA00001971"/>
    </source>
</evidence>
<dbReference type="InterPro" id="IPR002403">
    <property type="entry name" value="Cyt_P450_E_grp-IV"/>
</dbReference>
<dbReference type="GO" id="GO:0005506">
    <property type="term" value="F:iron ion binding"/>
    <property type="evidence" value="ECO:0007669"/>
    <property type="project" value="InterPro"/>
</dbReference>
<dbReference type="EMBL" id="JAQQWP010000003">
    <property type="protein sequence ID" value="KAK8123976.1"/>
    <property type="molecule type" value="Genomic_DNA"/>
</dbReference>
<protein>
    <recommendedName>
        <fullName evidence="10">Cytochrome P450</fullName>
    </recommendedName>
</protein>
<evidence type="ECO:0000256" key="7">
    <source>
        <dbReference type="SAM" id="MobiDB-lite"/>
    </source>
</evidence>
<evidence type="ECO:0000256" key="3">
    <source>
        <dbReference type="ARBA" id="ARBA00022617"/>
    </source>
</evidence>
<dbReference type="Pfam" id="PF00067">
    <property type="entry name" value="p450"/>
    <property type="match status" value="1"/>
</dbReference>